<dbReference type="PANTHER" id="PTHR34180:SF1">
    <property type="entry name" value="BETA-ALANYL-DOPAMINE_CARCININE HYDROLASE"/>
    <property type="match status" value="1"/>
</dbReference>
<dbReference type="NCBIfam" id="NF040521">
    <property type="entry name" value="C45_proenzyme"/>
    <property type="match status" value="1"/>
</dbReference>
<dbReference type="Gene3D" id="3.60.60.10">
    <property type="entry name" value="Penicillin V Acylase, Chain A"/>
    <property type="match status" value="1"/>
</dbReference>
<dbReference type="EMBL" id="MGDT01000007">
    <property type="protein sequence ID" value="OGL66443.1"/>
    <property type="molecule type" value="Genomic_DNA"/>
</dbReference>
<evidence type="ECO:0000259" key="1">
    <source>
        <dbReference type="Pfam" id="PF03417"/>
    </source>
</evidence>
<accession>A0A1F7TK96</accession>
<gene>
    <name evidence="2" type="ORF">A2856_02000</name>
</gene>
<evidence type="ECO:0000313" key="3">
    <source>
        <dbReference type="Proteomes" id="UP000177885"/>
    </source>
</evidence>
<dbReference type="PANTHER" id="PTHR34180">
    <property type="entry name" value="PEPTIDASE C45"/>
    <property type="match status" value="1"/>
</dbReference>
<organism evidence="2 3">
    <name type="scientific">Candidatus Uhrbacteria bacterium RIFCSPHIGHO2_01_FULL_63_20</name>
    <dbReference type="NCBI Taxonomy" id="1802385"/>
    <lineage>
        <taxon>Bacteria</taxon>
        <taxon>Candidatus Uhriibacteriota</taxon>
    </lineage>
</organism>
<feature type="domain" description="Peptidase C45 hydrolase" evidence="1">
    <location>
        <begin position="99"/>
        <end position="279"/>
    </location>
</feature>
<dbReference type="InterPro" id="IPR047801">
    <property type="entry name" value="Peptidase_C45"/>
</dbReference>
<protein>
    <recommendedName>
        <fullName evidence="1">Peptidase C45 hydrolase domain-containing protein</fullName>
    </recommendedName>
</protein>
<dbReference type="InterPro" id="IPR047794">
    <property type="entry name" value="C45_proenzyme-like"/>
</dbReference>
<name>A0A1F7TK96_9BACT</name>
<reference evidence="2 3" key="1">
    <citation type="journal article" date="2016" name="Nat. Commun.">
        <title>Thousands of microbial genomes shed light on interconnected biogeochemical processes in an aquifer system.</title>
        <authorList>
            <person name="Anantharaman K."/>
            <person name="Brown C.T."/>
            <person name="Hug L.A."/>
            <person name="Sharon I."/>
            <person name="Castelle C.J."/>
            <person name="Probst A.J."/>
            <person name="Thomas B.C."/>
            <person name="Singh A."/>
            <person name="Wilkins M.J."/>
            <person name="Karaoz U."/>
            <person name="Brodie E.L."/>
            <person name="Williams K.H."/>
            <person name="Hubbard S.S."/>
            <person name="Banfield J.F."/>
        </authorList>
    </citation>
    <scope>NUCLEOTIDE SEQUENCE [LARGE SCALE GENOMIC DNA]</scope>
</reference>
<comment type="caution">
    <text evidence="2">The sequence shown here is derived from an EMBL/GenBank/DDBJ whole genome shotgun (WGS) entry which is preliminary data.</text>
</comment>
<dbReference type="AlphaFoldDB" id="A0A1F7TK96"/>
<dbReference type="STRING" id="1802385.A2856_02000"/>
<proteinExistence type="predicted"/>
<evidence type="ECO:0000313" key="2">
    <source>
        <dbReference type="EMBL" id="OGL66443.1"/>
    </source>
</evidence>
<dbReference type="Pfam" id="PF03417">
    <property type="entry name" value="AAT"/>
    <property type="match status" value="1"/>
</dbReference>
<sequence>MSRSLEFKAKDNTDLGHQIGEHFRDRIQAKIAKAGRAGWDRKVRRAVRAWKIACTHFPDYGDEVRAYARAAKVGWQDLWTVGLELGTDADRCTALVTNGGRLVGHDEDFEPGSAHDLFLIRKTVGKSTVLDLHYFYTLGGNAASVNSNGWCLMVNSLHGSTSPSGIPRNVIARWLSETRDPQRDARRLRKLPLMDGYSYTFVHLDGRISNLETSAKGVSMEKVRSPFVHTNHHLSRLKEDETFASGSSVERFTLATRRLKPRMSVASLKRLMADRSRGDADSIFNEDTIGRMVVDFTRREAQAWFKASPRRGYLTVPLDFLP</sequence>
<dbReference type="InterPro" id="IPR005079">
    <property type="entry name" value="Peptidase_C45_hydrolase"/>
</dbReference>
<dbReference type="Proteomes" id="UP000177885">
    <property type="component" value="Unassembled WGS sequence"/>
</dbReference>